<feature type="transmembrane region" description="Helical" evidence="9">
    <location>
        <begin position="81"/>
        <end position="102"/>
    </location>
</feature>
<comment type="similarity">
    <text evidence="2">Belongs to the peptidase M1 family.</text>
</comment>
<gene>
    <name evidence="13" type="ORF">TELCIR_11100</name>
</gene>
<keyword evidence="9" id="KW-0812">Transmembrane</keyword>
<dbReference type="SUPFAM" id="SSF63737">
    <property type="entry name" value="Leukotriene A4 hydrolase N-terminal domain"/>
    <property type="match status" value="1"/>
</dbReference>
<evidence type="ECO:0000313" key="14">
    <source>
        <dbReference type="Proteomes" id="UP000230423"/>
    </source>
</evidence>
<dbReference type="GO" id="GO:0016020">
    <property type="term" value="C:membrane"/>
    <property type="evidence" value="ECO:0007669"/>
    <property type="project" value="TreeGrafter"/>
</dbReference>
<dbReference type="Proteomes" id="UP000230423">
    <property type="component" value="Unassembled WGS sequence"/>
</dbReference>
<evidence type="ECO:0000256" key="1">
    <source>
        <dbReference type="ARBA" id="ARBA00001947"/>
    </source>
</evidence>
<dbReference type="PANTHER" id="PTHR11533:SF201">
    <property type="entry name" value="AMINOPEPTIDASE-LIKE PROTEIN AC3.5"/>
    <property type="match status" value="1"/>
</dbReference>
<dbReference type="Gene3D" id="1.10.390.10">
    <property type="entry name" value="Neutral Protease Domain 2"/>
    <property type="match status" value="2"/>
</dbReference>
<evidence type="ECO:0000259" key="11">
    <source>
        <dbReference type="Pfam" id="PF11838"/>
    </source>
</evidence>
<dbReference type="InterPro" id="IPR024571">
    <property type="entry name" value="ERAP1-like_C_dom"/>
</dbReference>
<reference evidence="13 14" key="1">
    <citation type="submission" date="2015-09" db="EMBL/GenBank/DDBJ databases">
        <title>Draft genome of the parasitic nematode Teladorsagia circumcincta isolate WARC Sus (inbred).</title>
        <authorList>
            <person name="Mitreva M."/>
        </authorList>
    </citation>
    <scope>NUCLEOTIDE SEQUENCE [LARGE SCALE GENOMIC DNA]</scope>
    <source>
        <strain evidence="13 14">S</strain>
    </source>
</reference>
<dbReference type="InterPro" id="IPR045357">
    <property type="entry name" value="Aminopeptidase_N-like_N"/>
</dbReference>
<keyword evidence="4" id="KW-0479">Metal-binding</keyword>
<evidence type="ECO:0000313" key="13">
    <source>
        <dbReference type="EMBL" id="PIO67164.1"/>
    </source>
</evidence>
<keyword evidence="9" id="KW-0472">Membrane</keyword>
<keyword evidence="5" id="KW-0378">Hydrolase</keyword>
<dbReference type="SUPFAM" id="SSF55486">
    <property type="entry name" value="Metalloproteases ('zincins'), catalytic domain"/>
    <property type="match status" value="1"/>
</dbReference>
<feature type="region of interest" description="Disordered" evidence="8">
    <location>
        <begin position="21"/>
        <end position="44"/>
    </location>
</feature>
<dbReference type="PRINTS" id="PR00756">
    <property type="entry name" value="ALADIPTASE"/>
</dbReference>
<comment type="cofactor">
    <cofactor evidence="1">
        <name>Zn(2+)</name>
        <dbReference type="ChEBI" id="CHEBI:29105"/>
    </cofactor>
</comment>
<evidence type="ECO:0000259" key="10">
    <source>
        <dbReference type="Pfam" id="PF01433"/>
    </source>
</evidence>
<sequence>MVMETVDLGDRRELIDLIYGPQKPDLDKTPTASSTTLTPRTENEKIKKPKKKNLGIYIAFHSGTTQLFINLSRVVCSYTTILLLFILAAAAVLLSGFISYWYTRQEYEMKLAALPFASIPRRNMTKLMREEEITYEEEEPREGPTMEELRLPDTVEPIWYNMTLKMYLPGYVELPEGKNFTTDGNIMIKLDVKQPTTEIVLNAKDLSFPMDANKVKILTERLATRGERQVMMDDSSELEMENTTSQKIVTSAKKVTVSPVKRLELIESGTKVKNIVYNSTLEKVSFILDGSLEAGNPVILQLPFNGQISNNLTGLFVSSYMKSDGQSRLAAITDIQPGSARKLFPCFDEPRFKAPLSLTILHPKGTTATANAMEITDGQATSDPMWLKTSFDVTRPLPTSLTAFTLTDFEKAQTTTDTGAKRYLAVPPRSAKLGQFMKTNLSPLQVYSEKMIVVDVFALPELAKAEMSGDGLILVREDRLLYDPKLDTIEGKMQVAQTICYEFTKQWFGNVMGKSDLRDLWMNDAMAKYMDYICLENLFTGLDKDFLKAHHADKNAKSTLWDAWNNVVPQNLKSWDGEKLNITDFMDKWIKQMGYPVVEVYRIDDLTVELTQRRFKVFILEKLKTVFNTIDFDSLSFADGEDFLESRTKREIVQLYCKLSPDDCTKKLTHQFETNVMAKCSNKTIASVCSSVPPSGRSMVYCAGVAQGGDMEFKQIHQLSRTEVNAAEQARLIDALACSRDPRKLRKLMYECVKPGKASLHKSDVYPLIAAMSDQLVGAEVVSDFILDNWKELTDRFSQDRGGLTAVLERGVSLNSEREIKQFERFLVDHKSSARDLDVLKRQLEIARNRQHWIKMNRKALEAYMGSKRVEREL</sequence>
<evidence type="ECO:0000256" key="6">
    <source>
        <dbReference type="ARBA" id="ARBA00022833"/>
    </source>
</evidence>
<proteinExistence type="inferred from homology"/>
<evidence type="ECO:0000256" key="4">
    <source>
        <dbReference type="ARBA" id="ARBA00022723"/>
    </source>
</evidence>
<dbReference type="Pfam" id="PF17900">
    <property type="entry name" value="Peptidase_M1_N"/>
    <property type="match status" value="1"/>
</dbReference>
<evidence type="ECO:0000256" key="8">
    <source>
        <dbReference type="SAM" id="MobiDB-lite"/>
    </source>
</evidence>
<feature type="domain" description="Aminopeptidase N-like N-terminal" evidence="12">
    <location>
        <begin position="244"/>
        <end position="401"/>
    </location>
</feature>
<dbReference type="GO" id="GO:0008270">
    <property type="term" value="F:zinc ion binding"/>
    <property type="evidence" value="ECO:0007669"/>
    <property type="project" value="InterPro"/>
</dbReference>
<keyword evidence="9" id="KW-1133">Transmembrane helix</keyword>
<dbReference type="OrthoDB" id="10031169at2759"/>
<dbReference type="InterPro" id="IPR042097">
    <property type="entry name" value="Aminopeptidase_N-like_N_sf"/>
</dbReference>
<dbReference type="InterPro" id="IPR001930">
    <property type="entry name" value="Peptidase_M1"/>
</dbReference>
<dbReference type="GO" id="GO:0042277">
    <property type="term" value="F:peptide binding"/>
    <property type="evidence" value="ECO:0007669"/>
    <property type="project" value="TreeGrafter"/>
</dbReference>
<evidence type="ECO:0000256" key="3">
    <source>
        <dbReference type="ARBA" id="ARBA00022670"/>
    </source>
</evidence>
<evidence type="ECO:0000256" key="5">
    <source>
        <dbReference type="ARBA" id="ARBA00022801"/>
    </source>
</evidence>
<dbReference type="InterPro" id="IPR014782">
    <property type="entry name" value="Peptidase_M1_dom"/>
</dbReference>
<feature type="domain" description="Peptidase M1 membrane alanine aminopeptidase" evidence="10">
    <location>
        <begin position="454"/>
        <end position="567"/>
    </location>
</feature>
<dbReference type="Pfam" id="PF01433">
    <property type="entry name" value="Peptidase_M1"/>
    <property type="match status" value="1"/>
</dbReference>
<evidence type="ECO:0000256" key="7">
    <source>
        <dbReference type="ARBA" id="ARBA00023049"/>
    </source>
</evidence>
<dbReference type="GO" id="GO:0043171">
    <property type="term" value="P:peptide catabolic process"/>
    <property type="evidence" value="ECO:0007669"/>
    <property type="project" value="TreeGrafter"/>
</dbReference>
<dbReference type="EMBL" id="KZ347775">
    <property type="protein sequence ID" value="PIO67164.1"/>
    <property type="molecule type" value="Genomic_DNA"/>
</dbReference>
<evidence type="ECO:0000256" key="9">
    <source>
        <dbReference type="SAM" id="Phobius"/>
    </source>
</evidence>
<keyword evidence="7" id="KW-0482">Metalloprotease</keyword>
<dbReference type="GO" id="GO:0070006">
    <property type="term" value="F:metalloaminopeptidase activity"/>
    <property type="evidence" value="ECO:0007669"/>
    <property type="project" value="TreeGrafter"/>
</dbReference>
<dbReference type="AlphaFoldDB" id="A0A2G9UAC9"/>
<protein>
    <submittedName>
        <fullName evidence="13">Peptidase family M1</fullName>
    </submittedName>
</protein>
<dbReference type="PANTHER" id="PTHR11533">
    <property type="entry name" value="PROTEASE M1 ZINC METALLOPROTEASE"/>
    <property type="match status" value="1"/>
</dbReference>
<evidence type="ECO:0000259" key="12">
    <source>
        <dbReference type="Pfam" id="PF17900"/>
    </source>
</evidence>
<feature type="domain" description="ERAP1-like C-terminal" evidence="11">
    <location>
        <begin position="611"/>
        <end position="848"/>
    </location>
</feature>
<dbReference type="Gene3D" id="2.60.40.1730">
    <property type="entry name" value="tricorn interacting facor f3 domain"/>
    <property type="match status" value="1"/>
</dbReference>
<dbReference type="InterPro" id="IPR027268">
    <property type="entry name" value="Peptidase_M4/M1_CTD_sf"/>
</dbReference>
<dbReference type="GO" id="GO:0005737">
    <property type="term" value="C:cytoplasm"/>
    <property type="evidence" value="ECO:0007669"/>
    <property type="project" value="TreeGrafter"/>
</dbReference>
<name>A0A2G9UAC9_TELCI</name>
<keyword evidence="14" id="KW-1185">Reference proteome</keyword>
<accession>A0A2G9UAC9</accession>
<dbReference type="Gene3D" id="1.25.50.20">
    <property type="match status" value="1"/>
</dbReference>
<keyword evidence="3" id="KW-0645">Protease</keyword>
<evidence type="ECO:0000256" key="2">
    <source>
        <dbReference type="ARBA" id="ARBA00010136"/>
    </source>
</evidence>
<dbReference type="InterPro" id="IPR050344">
    <property type="entry name" value="Peptidase_M1_aminopeptidases"/>
</dbReference>
<dbReference type="Pfam" id="PF11838">
    <property type="entry name" value="ERAP1_C"/>
    <property type="match status" value="1"/>
</dbReference>
<organism evidence="13 14">
    <name type="scientific">Teladorsagia circumcincta</name>
    <name type="common">Brown stomach worm</name>
    <name type="synonym">Ostertagia circumcincta</name>
    <dbReference type="NCBI Taxonomy" id="45464"/>
    <lineage>
        <taxon>Eukaryota</taxon>
        <taxon>Metazoa</taxon>
        <taxon>Ecdysozoa</taxon>
        <taxon>Nematoda</taxon>
        <taxon>Chromadorea</taxon>
        <taxon>Rhabditida</taxon>
        <taxon>Rhabditina</taxon>
        <taxon>Rhabditomorpha</taxon>
        <taxon>Strongyloidea</taxon>
        <taxon>Trichostrongylidae</taxon>
        <taxon>Teladorsagia</taxon>
    </lineage>
</organism>
<keyword evidence="6" id="KW-0862">Zinc</keyword>
<dbReference type="GO" id="GO:0005615">
    <property type="term" value="C:extracellular space"/>
    <property type="evidence" value="ECO:0007669"/>
    <property type="project" value="TreeGrafter"/>
</dbReference>
<feature type="compositionally biased region" description="Polar residues" evidence="8">
    <location>
        <begin position="30"/>
        <end position="40"/>
    </location>
</feature>
<dbReference type="GO" id="GO:0006508">
    <property type="term" value="P:proteolysis"/>
    <property type="evidence" value="ECO:0007669"/>
    <property type="project" value="UniProtKB-KW"/>
</dbReference>